<dbReference type="Gene3D" id="3.20.20.140">
    <property type="entry name" value="Metal-dependent hydrolases"/>
    <property type="match status" value="1"/>
</dbReference>
<dbReference type="GO" id="GO:0035312">
    <property type="term" value="F:5'-3' DNA exonuclease activity"/>
    <property type="evidence" value="ECO:0007669"/>
    <property type="project" value="TreeGrafter"/>
</dbReference>
<dbReference type="GO" id="GO:0004534">
    <property type="term" value="F:5'-3' RNA exonuclease activity"/>
    <property type="evidence" value="ECO:0007669"/>
    <property type="project" value="TreeGrafter"/>
</dbReference>
<evidence type="ECO:0000313" key="2">
    <source>
        <dbReference type="EMBL" id="MBK1879902.1"/>
    </source>
</evidence>
<dbReference type="Proteomes" id="UP000617628">
    <property type="component" value="Unassembled WGS sequence"/>
</dbReference>
<sequence length="403" mass="44886">MIRLLSSVTISIFIGQLSFGHGSASKHAPDEARKIDFPDTAHHKTLVLDPHTHSVFSDGHVWPRIRISEAIRDGLDAIAITEHLEYQPHINDIPHPDRNKSYEEAASSAKYSNLLVIPGAEITRSLPASHMNALFIQDANKLLSVPETEASYTPNEFSSQAKAWPPQNAVDAANEQGAFLFWNHAWWRTDYPNGIPEVSDFHKRNIEAGLLHGIEIANGKHYSEDAFQIALDNNLTLIGASDVHDLIDWDYEPHKGGHRPVTLVFANEKSTDSLKEALFDRRTVVWFKNSLIGRDAHLYPLLEASLSIKGATYRYSEILAVTIVNTSDCDFQLRNLSPYGLHERTAVFTVPQHSSQTLQVRTGTKVESISLEFEVLNAYTAPNQTATLTLESTVTSLPSKPNP</sequence>
<dbReference type="InterPro" id="IPR052018">
    <property type="entry name" value="PHP_domain"/>
</dbReference>
<dbReference type="Pfam" id="PF16392">
    <property type="entry name" value="DUF5001"/>
    <property type="match status" value="1"/>
</dbReference>
<organism evidence="2 3">
    <name type="scientific">Pelagicoccus mobilis</name>
    <dbReference type="NCBI Taxonomy" id="415221"/>
    <lineage>
        <taxon>Bacteria</taxon>
        <taxon>Pseudomonadati</taxon>
        <taxon>Verrucomicrobiota</taxon>
        <taxon>Opitutia</taxon>
        <taxon>Puniceicoccales</taxon>
        <taxon>Pelagicoccaceae</taxon>
        <taxon>Pelagicoccus</taxon>
    </lineage>
</organism>
<dbReference type="CDD" id="cd12112">
    <property type="entry name" value="PHP_HisPPase_Chlorobi_like"/>
    <property type="match status" value="1"/>
</dbReference>
<dbReference type="InterPro" id="IPR003141">
    <property type="entry name" value="Pol/His_phosphatase_N"/>
</dbReference>
<dbReference type="PANTHER" id="PTHR42924:SF3">
    <property type="entry name" value="POLYMERASE_HISTIDINOL PHOSPHATASE N-TERMINAL DOMAIN-CONTAINING PROTEIN"/>
    <property type="match status" value="1"/>
</dbReference>
<dbReference type="EMBL" id="JAENIL010000062">
    <property type="protein sequence ID" value="MBK1879902.1"/>
    <property type="molecule type" value="Genomic_DNA"/>
</dbReference>
<comment type="caution">
    <text evidence="2">The sequence shown here is derived from an EMBL/GenBank/DDBJ whole genome shotgun (WGS) entry which is preliminary data.</text>
</comment>
<keyword evidence="3" id="KW-1185">Reference proteome</keyword>
<name>A0A934S031_9BACT</name>
<accession>A0A934S031</accession>
<proteinExistence type="predicted"/>
<evidence type="ECO:0000313" key="3">
    <source>
        <dbReference type="Proteomes" id="UP000617628"/>
    </source>
</evidence>
<dbReference type="InterPro" id="IPR016195">
    <property type="entry name" value="Pol/histidinol_Pase-like"/>
</dbReference>
<gene>
    <name evidence="2" type="ORF">JIN87_23660</name>
</gene>
<dbReference type="SMART" id="SM00481">
    <property type="entry name" value="POLIIIAc"/>
    <property type="match status" value="1"/>
</dbReference>
<reference evidence="2" key="1">
    <citation type="submission" date="2021-01" db="EMBL/GenBank/DDBJ databases">
        <title>Modified the classification status of verrucomicrobia.</title>
        <authorList>
            <person name="Feng X."/>
        </authorList>
    </citation>
    <scope>NUCLEOTIDE SEQUENCE</scope>
    <source>
        <strain evidence="2">KCTC 13126</strain>
    </source>
</reference>
<dbReference type="AlphaFoldDB" id="A0A934S031"/>
<dbReference type="RefSeq" id="WP_200358252.1">
    <property type="nucleotide sequence ID" value="NZ_JAENIL010000062.1"/>
</dbReference>
<evidence type="ECO:0000259" key="1">
    <source>
        <dbReference type="SMART" id="SM00481"/>
    </source>
</evidence>
<feature type="domain" description="Polymerase/histidinol phosphatase N-terminal" evidence="1">
    <location>
        <begin position="48"/>
        <end position="126"/>
    </location>
</feature>
<dbReference type="SUPFAM" id="SSF89550">
    <property type="entry name" value="PHP domain-like"/>
    <property type="match status" value="1"/>
</dbReference>
<protein>
    <recommendedName>
        <fullName evidence="1">Polymerase/histidinol phosphatase N-terminal domain-containing protein</fullName>
    </recommendedName>
</protein>
<dbReference type="PANTHER" id="PTHR42924">
    <property type="entry name" value="EXONUCLEASE"/>
    <property type="match status" value="1"/>
</dbReference>
<dbReference type="InterPro" id="IPR032165">
    <property type="entry name" value="DUF5001"/>
</dbReference>